<proteinExistence type="predicted"/>
<protein>
    <submittedName>
        <fullName evidence="1">CLUMA_CG001963, isoform A</fullName>
    </submittedName>
</protein>
<evidence type="ECO:0000313" key="2">
    <source>
        <dbReference type="Proteomes" id="UP000183832"/>
    </source>
</evidence>
<reference evidence="1 2" key="1">
    <citation type="submission" date="2015-04" db="EMBL/GenBank/DDBJ databases">
        <authorList>
            <person name="Syromyatnikov M.Y."/>
            <person name="Popov V.N."/>
        </authorList>
    </citation>
    <scope>NUCLEOTIDE SEQUENCE [LARGE SCALE GENOMIC DNA]</scope>
</reference>
<dbReference type="Proteomes" id="UP000183832">
    <property type="component" value="Unassembled WGS sequence"/>
</dbReference>
<organism evidence="1 2">
    <name type="scientific">Clunio marinus</name>
    <dbReference type="NCBI Taxonomy" id="568069"/>
    <lineage>
        <taxon>Eukaryota</taxon>
        <taxon>Metazoa</taxon>
        <taxon>Ecdysozoa</taxon>
        <taxon>Arthropoda</taxon>
        <taxon>Hexapoda</taxon>
        <taxon>Insecta</taxon>
        <taxon>Pterygota</taxon>
        <taxon>Neoptera</taxon>
        <taxon>Endopterygota</taxon>
        <taxon>Diptera</taxon>
        <taxon>Nematocera</taxon>
        <taxon>Chironomoidea</taxon>
        <taxon>Chironomidae</taxon>
        <taxon>Clunio</taxon>
    </lineage>
</organism>
<dbReference type="EMBL" id="CVRI01000006">
    <property type="protein sequence ID" value="CRK88178.1"/>
    <property type="molecule type" value="Genomic_DNA"/>
</dbReference>
<gene>
    <name evidence="1" type="ORF">CLUMA_CG001963</name>
</gene>
<dbReference type="AlphaFoldDB" id="A0A1J1HKW6"/>
<sequence>MTFLHLLHWSKGDEKPLSLITEEFYKVMFLYVKSESFKNDEGLKHLDLAISFYDLVYSLSNCTLNS</sequence>
<keyword evidence="2" id="KW-1185">Reference proteome</keyword>
<name>A0A1J1HKW6_9DIPT</name>
<evidence type="ECO:0000313" key="1">
    <source>
        <dbReference type="EMBL" id="CRK88178.1"/>
    </source>
</evidence>
<accession>A0A1J1HKW6</accession>